<feature type="transmembrane region" description="Helical" evidence="6">
    <location>
        <begin position="356"/>
        <end position="374"/>
    </location>
</feature>
<evidence type="ECO:0000256" key="4">
    <source>
        <dbReference type="ARBA" id="ARBA00022989"/>
    </source>
</evidence>
<accession>A0A087UJJ5</accession>
<feature type="transmembrane region" description="Helical" evidence="6">
    <location>
        <begin position="567"/>
        <end position="587"/>
    </location>
</feature>
<dbReference type="PANTHER" id="PTHR16172">
    <property type="entry name" value="MAJOR FACILITATOR SUPERFAMILY DOMAIN-CONTAINING PROTEIN 6-LIKE"/>
    <property type="match status" value="1"/>
</dbReference>
<dbReference type="EMBL" id="KK120102">
    <property type="protein sequence ID" value="KFM77534.1"/>
    <property type="molecule type" value="Genomic_DNA"/>
</dbReference>
<evidence type="ECO:0000313" key="9">
    <source>
        <dbReference type="Proteomes" id="UP000054359"/>
    </source>
</evidence>
<feature type="domain" description="Major facilitator superfamily associated" evidence="7">
    <location>
        <begin position="1"/>
        <end position="571"/>
    </location>
</feature>
<keyword evidence="5 6" id="KW-0472">Membrane</keyword>
<feature type="transmembrane region" description="Helical" evidence="6">
    <location>
        <begin position="324"/>
        <end position="344"/>
    </location>
</feature>
<keyword evidence="3 6" id="KW-0812">Transmembrane</keyword>
<dbReference type="SUPFAM" id="SSF103473">
    <property type="entry name" value="MFS general substrate transporter"/>
    <property type="match status" value="1"/>
</dbReference>
<gene>
    <name evidence="8" type="ORF">X975_02216</name>
</gene>
<evidence type="ECO:0000256" key="5">
    <source>
        <dbReference type="ARBA" id="ARBA00023136"/>
    </source>
</evidence>
<feature type="transmembrane region" description="Helical" evidence="6">
    <location>
        <begin position="499"/>
        <end position="524"/>
    </location>
</feature>
<dbReference type="InterPro" id="IPR024989">
    <property type="entry name" value="MFS_assoc_dom"/>
</dbReference>
<evidence type="ECO:0000256" key="2">
    <source>
        <dbReference type="ARBA" id="ARBA00005241"/>
    </source>
</evidence>
<dbReference type="GO" id="GO:0016020">
    <property type="term" value="C:membrane"/>
    <property type="evidence" value="ECO:0007669"/>
    <property type="project" value="UniProtKB-SubCell"/>
</dbReference>
<comment type="subcellular location">
    <subcellularLocation>
        <location evidence="1">Membrane</location>
        <topology evidence="1">Multi-pass membrane protein</topology>
    </subcellularLocation>
</comment>
<dbReference type="Proteomes" id="UP000054359">
    <property type="component" value="Unassembled WGS sequence"/>
</dbReference>
<sequence length="634" mass="71168">MFYGGISCIIPFLSVHMRTLGLTLWHTIWVHVASGLICILIPLLVGPLAERRPSTPRRYLYKLCFTFSLLIAIFTYTALLAVPRVRRIPRQPLVDFDCSSPMTAVINLEKCANWETCSDVANAWSSNTRFRLSHCRYRNTKLEDSRPYPPDSPNPLHMCFRSISNTTNLCLVYDPHVRENSNLEFNSDLRLWQFTEYRNVSTKEFSFVDSDITASSLNVCNFVPANTGTIIKVNNKSHDSVFCRRSPAEDITGIKCLLSMYTDGKKPQCYDVVGDLSLTFWTYLGLRSAADAFLISALCLMEGISLRAIQAGPYHRGAYGRTRIWPSFALTVCPIIIGVLVDYFSDVAGTPDYSPAYFIFAACELIACSLIYALPLPVGGNTFRYDVSQDYTTRNYGDETGQKYHLSLELIVITIIAVLIGAAWGISQVFDPLLYENIGFNHLLLGTMQSIGFLCGVPFLWVSKNLIQNIGEANLVSAAFAFHAIHLAGLSFIEEWSHWWWASPFEAMKAFTIPILWLALVATVEHDSSSKGKRIAMHYILAVSHFGVGRIIGCSVGGLLGEYYSMSLSYRVMSGFCVFMAVFYLFLHHCYMKPRHRKIVAARCALLRQSINGSCLQLVEHMPVNGMIVPSRSN</sequence>
<feature type="transmembrane region" description="Helical" evidence="6">
    <location>
        <begin position="28"/>
        <end position="48"/>
    </location>
</feature>
<dbReference type="AlphaFoldDB" id="A0A087UJJ5"/>
<reference evidence="8 9" key="1">
    <citation type="submission" date="2013-11" db="EMBL/GenBank/DDBJ databases">
        <title>Genome sequencing of Stegodyphus mimosarum.</title>
        <authorList>
            <person name="Bechsgaard J."/>
        </authorList>
    </citation>
    <scope>NUCLEOTIDE SEQUENCE [LARGE SCALE GENOMIC DNA]</scope>
</reference>
<organism evidence="8 9">
    <name type="scientific">Stegodyphus mimosarum</name>
    <name type="common">African social velvet spider</name>
    <dbReference type="NCBI Taxonomy" id="407821"/>
    <lineage>
        <taxon>Eukaryota</taxon>
        <taxon>Metazoa</taxon>
        <taxon>Ecdysozoa</taxon>
        <taxon>Arthropoda</taxon>
        <taxon>Chelicerata</taxon>
        <taxon>Arachnida</taxon>
        <taxon>Araneae</taxon>
        <taxon>Araneomorphae</taxon>
        <taxon>Entelegynae</taxon>
        <taxon>Eresoidea</taxon>
        <taxon>Eresidae</taxon>
        <taxon>Stegodyphus</taxon>
    </lineage>
</organism>
<dbReference type="InterPro" id="IPR051717">
    <property type="entry name" value="MFS_MFSD6"/>
</dbReference>
<dbReference type="Gene3D" id="1.20.1250.20">
    <property type="entry name" value="MFS general substrate transporter like domains"/>
    <property type="match status" value="1"/>
</dbReference>
<feature type="transmembrane region" description="Helical" evidence="6">
    <location>
        <begin position="438"/>
        <end position="461"/>
    </location>
</feature>
<keyword evidence="4 6" id="KW-1133">Transmembrane helix</keyword>
<name>A0A087UJJ5_STEMI</name>
<comment type="similarity">
    <text evidence="2">Belongs to the major facilitator superfamily. MFSD6 family.</text>
</comment>
<dbReference type="PANTHER" id="PTHR16172:SF41">
    <property type="entry name" value="MAJOR FACILITATOR SUPERFAMILY DOMAIN-CONTAINING PROTEIN 6-LIKE"/>
    <property type="match status" value="1"/>
</dbReference>
<feature type="non-terminal residue" evidence="8">
    <location>
        <position position="634"/>
    </location>
</feature>
<evidence type="ECO:0000256" key="3">
    <source>
        <dbReference type="ARBA" id="ARBA00022692"/>
    </source>
</evidence>
<dbReference type="OMA" id="FTEYRNV"/>
<protein>
    <submittedName>
        <fullName evidence="8">Major facilitator superfamily domain-containing protein 6</fullName>
    </submittedName>
</protein>
<dbReference type="OrthoDB" id="6414167at2759"/>
<keyword evidence="9" id="KW-1185">Reference proteome</keyword>
<dbReference type="InterPro" id="IPR036259">
    <property type="entry name" value="MFS_trans_sf"/>
</dbReference>
<feature type="transmembrane region" description="Helical" evidence="6">
    <location>
        <begin position="60"/>
        <end position="82"/>
    </location>
</feature>
<evidence type="ECO:0000259" key="7">
    <source>
        <dbReference type="Pfam" id="PF12832"/>
    </source>
</evidence>
<feature type="transmembrane region" description="Helical" evidence="6">
    <location>
        <begin position="404"/>
        <end position="426"/>
    </location>
</feature>
<proteinExistence type="inferred from homology"/>
<evidence type="ECO:0000256" key="6">
    <source>
        <dbReference type="SAM" id="Phobius"/>
    </source>
</evidence>
<feature type="transmembrane region" description="Helical" evidence="6">
    <location>
        <begin position="473"/>
        <end position="493"/>
    </location>
</feature>
<feature type="transmembrane region" description="Helical" evidence="6">
    <location>
        <begin position="536"/>
        <end position="561"/>
    </location>
</feature>
<evidence type="ECO:0000256" key="1">
    <source>
        <dbReference type="ARBA" id="ARBA00004141"/>
    </source>
</evidence>
<evidence type="ECO:0000313" key="8">
    <source>
        <dbReference type="EMBL" id="KFM77534.1"/>
    </source>
</evidence>
<dbReference type="Pfam" id="PF12832">
    <property type="entry name" value="MFS_1_like"/>
    <property type="match status" value="1"/>
</dbReference>